<name>A0A1V0SAI4_9VIRU</name>
<evidence type="ECO:0000313" key="2">
    <source>
        <dbReference type="EMBL" id="ARF08701.1"/>
    </source>
</evidence>
<evidence type="ECO:0000256" key="1">
    <source>
        <dbReference type="SAM" id="Coils"/>
    </source>
</evidence>
<gene>
    <name evidence="2" type="ORF">Catovirus_1_751</name>
</gene>
<sequence length="350" mass="41349">MMSKCSFKQYNESDKHNIENINDLRILLVGSNNSNKSHIIKNFLFENESINGDNSNETNEIFTLIKETKLSLLNCDFDLNIKFVLDKVNILETCNVKSYDIIILTFDINNSNEFTHIKQFYGRLENNYNGLIFFAGIDRSKDYWSLYNRFKSEYISELLNKFRHYYYEINIDKFQIHKFFSIVVEKFIFSLINDIDLTNNNLPVMLQSIIKYEMSKRKYINQIAELNTIINNHNINYKRIVKQSGEFEFKNIFLEQQNKKLILEIEKMTENEKKMSDMIREMRDKIESLENKNEITINSVLTNDSLSSEMTSSSDDSVKLIQENIQNDTNISINKLSSSSLSNFLDNNYF</sequence>
<dbReference type="EMBL" id="KY684083">
    <property type="protein sequence ID" value="ARF08701.1"/>
    <property type="molecule type" value="Genomic_DNA"/>
</dbReference>
<proteinExistence type="predicted"/>
<dbReference type="InterPro" id="IPR027417">
    <property type="entry name" value="P-loop_NTPase"/>
</dbReference>
<dbReference type="Gene3D" id="3.40.50.300">
    <property type="entry name" value="P-loop containing nucleotide triphosphate hydrolases"/>
    <property type="match status" value="1"/>
</dbReference>
<reference evidence="2" key="1">
    <citation type="journal article" date="2017" name="Science">
        <title>Giant viruses with an expanded complement of translation system components.</title>
        <authorList>
            <person name="Schulz F."/>
            <person name="Yutin N."/>
            <person name="Ivanova N.N."/>
            <person name="Ortega D.R."/>
            <person name="Lee T.K."/>
            <person name="Vierheilig J."/>
            <person name="Daims H."/>
            <person name="Horn M."/>
            <person name="Wagner M."/>
            <person name="Jensen G.J."/>
            <person name="Kyrpides N.C."/>
            <person name="Koonin E.V."/>
            <person name="Woyke T."/>
        </authorList>
    </citation>
    <scope>NUCLEOTIDE SEQUENCE</scope>
    <source>
        <strain evidence="2">CTV1</strain>
    </source>
</reference>
<protein>
    <submittedName>
        <fullName evidence="2">Uncharacterized protein</fullName>
    </submittedName>
</protein>
<keyword evidence="1" id="KW-0175">Coiled coil</keyword>
<accession>A0A1V0SAI4</accession>
<feature type="coiled-coil region" evidence="1">
    <location>
        <begin position="251"/>
        <end position="299"/>
    </location>
</feature>
<organism evidence="2">
    <name type="scientific">Catovirus CTV1</name>
    <dbReference type="NCBI Taxonomy" id="1977631"/>
    <lineage>
        <taxon>Viruses</taxon>
        <taxon>Varidnaviria</taxon>
        <taxon>Bamfordvirae</taxon>
        <taxon>Nucleocytoviricota</taxon>
        <taxon>Megaviricetes</taxon>
        <taxon>Imitervirales</taxon>
        <taxon>Mimiviridae</taxon>
        <taxon>Klosneuvirinae</taxon>
        <taxon>Catovirus</taxon>
    </lineage>
</organism>